<evidence type="ECO:0000256" key="11">
    <source>
        <dbReference type="ARBA" id="ARBA00023033"/>
    </source>
</evidence>
<evidence type="ECO:0000256" key="4">
    <source>
        <dbReference type="ARBA" id="ARBA00010617"/>
    </source>
</evidence>
<keyword evidence="11" id="KW-0503">Monooxygenase</keyword>
<evidence type="ECO:0000256" key="2">
    <source>
        <dbReference type="ARBA" id="ARBA00004167"/>
    </source>
</evidence>
<dbReference type="Gene3D" id="1.10.630.10">
    <property type="entry name" value="Cytochrome P450"/>
    <property type="match status" value="1"/>
</dbReference>
<comment type="pathway">
    <text evidence="3">Secondary metabolite biosynthesis.</text>
</comment>
<evidence type="ECO:0000256" key="1">
    <source>
        <dbReference type="ARBA" id="ARBA00001971"/>
    </source>
</evidence>
<gene>
    <name evidence="15" type="ORF">PHACADRAFT_200649</name>
</gene>
<keyword evidence="9" id="KW-0560">Oxidoreductase</keyword>
<evidence type="ECO:0000256" key="7">
    <source>
        <dbReference type="ARBA" id="ARBA00022723"/>
    </source>
</evidence>
<dbReference type="SUPFAM" id="SSF48264">
    <property type="entry name" value="Cytochrome P450"/>
    <property type="match status" value="1"/>
</dbReference>
<organism evidence="15 16">
    <name type="scientific">Phanerochaete carnosa (strain HHB-10118-sp)</name>
    <name type="common">White-rot fungus</name>
    <name type="synonym">Peniophora carnosa</name>
    <dbReference type="NCBI Taxonomy" id="650164"/>
    <lineage>
        <taxon>Eukaryota</taxon>
        <taxon>Fungi</taxon>
        <taxon>Dikarya</taxon>
        <taxon>Basidiomycota</taxon>
        <taxon>Agaricomycotina</taxon>
        <taxon>Agaricomycetes</taxon>
        <taxon>Polyporales</taxon>
        <taxon>Phanerochaetaceae</taxon>
        <taxon>Phanerochaete</taxon>
    </lineage>
</organism>
<keyword evidence="12 14" id="KW-0472">Membrane</keyword>
<dbReference type="Proteomes" id="UP000008370">
    <property type="component" value="Unassembled WGS sequence"/>
</dbReference>
<dbReference type="InterPro" id="IPR001128">
    <property type="entry name" value="Cyt_P450"/>
</dbReference>
<dbReference type="InterPro" id="IPR036396">
    <property type="entry name" value="Cyt_P450_sf"/>
</dbReference>
<evidence type="ECO:0000313" key="15">
    <source>
        <dbReference type="EMBL" id="EKM50710.1"/>
    </source>
</evidence>
<dbReference type="InterPro" id="IPR002401">
    <property type="entry name" value="Cyt_P450_E_grp-I"/>
</dbReference>
<evidence type="ECO:0000256" key="12">
    <source>
        <dbReference type="ARBA" id="ARBA00023136"/>
    </source>
</evidence>
<dbReference type="InterPro" id="IPR050364">
    <property type="entry name" value="Cytochrome_P450_fung"/>
</dbReference>
<reference evidence="15 16" key="1">
    <citation type="journal article" date="2012" name="BMC Genomics">
        <title>Comparative genomics of the white-rot fungi, Phanerochaete carnosa and P. chrysosporium, to elucidate the genetic basis of the distinct wood types they colonize.</title>
        <authorList>
            <person name="Suzuki H."/>
            <person name="MacDonald J."/>
            <person name="Syed K."/>
            <person name="Salamov A."/>
            <person name="Hori C."/>
            <person name="Aerts A."/>
            <person name="Henrissat B."/>
            <person name="Wiebenga A."/>
            <person name="vanKuyk P.A."/>
            <person name="Barry K."/>
            <person name="Lindquist E."/>
            <person name="LaButti K."/>
            <person name="Lapidus A."/>
            <person name="Lucas S."/>
            <person name="Coutinho P."/>
            <person name="Gong Y."/>
            <person name="Samejima M."/>
            <person name="Mahadevan R."/>
            <person name="Abou-Zaid M."/>
            <person name="de Vries R.P."/>
            <person name="Igarashi K."/>
            <person name="Yadav J.S."/>
            <person name="Grigoriev I.V."/>
            <person name="Master E.R."/>
        </authorList>
    </citation>
    <scope>NUCLEOTIDE SEQUENCE [LARGE SCALE GENOMIC DNA]</scope>
    <source>
        <strain evidence="15 16">HHB-10118-sp</strain>
    </source>
</reference>
<keyword evidence="16" id="KW-1185">Reference proteome</keyword>
<dbReference type="OrthoDB" id="1055148at2759"/>
<dbReference type="GeneID" id="18911525"/>
<evidence type="ECO:0000256" key="6">
    <source>
        <dbReference type="ARBA" id="ARBA00022692"/>
    </source>
</evidence>
<feature type="binding site" description="axial binding residue" evidence="13">
    <location>
        <position position="439"/>
    </location>
    <ligand>
        <name>heme</name>
        <dbReference type="ChEBI" id="CHEBI:30413"/>
    </ligand>
    <ligandPart>
        <name>Fe</name>
        <dbReference type="ChEBI" id="CHEBI:18248"/>
    </ligandPart>
</feature>
<protein>
    <recommendedName>
        <fullName evidence="17">Cytochrome P450</fullName>
    </recommendedName>
</protein>
<dbReference type="InParanoid" id="K5VV74"/>
<evidence type="ECO:0000256" key="9">
    <source>
        <dbReference type="ARBA" id="ARBA00023002"/>
    </source>
</evidence>
<evidence type="ECO:0000256" key="10">
    <source>
        <dbReference type="ARBA" id="ARBA00023004"/>
    </source>
</evidence>
<comment type="subcellular location">
    <subcellularLocation>
        <location evidence="2">Membrane</location>
        <topology evidence="2">Single-pass membrane protein</topology>
    </subcellularLocation>
</comment>
<dbReference type="PRINTS" id="PR00463">
    <property type="entry name" value="EP450I"/>
</dbReference>
<comment type="similarity">
    <text evidence="4">Belongs to the cytochrome P450 family.</text>
</comment>
<evidence type="ECO:0000256" key="5">
    <source>
        <dbReference type="ARBA" id="ARBA00022617"/>
    </source>
</evidence>
<dbReference type="GO" id="GO:0004497">
    <property type="term" value="F:monooxygenase activity"/>
    <property type="evidence" value="ECO:0007669"/>
    <property type="project" value="UniProtKB-KW"/>
</dbReference>
<evidence type="ECO:0000256" key="8">
    <source>
        <dbReference type="ARBA" id="ARBA00022989"/>
    </source>
</evidence>
<evidence type="ECO:0000256" key="14">
    <source>
        <dbReference type="SAM" id="Phobius"/>
    </source>
</evidence>
<dbReference type="PANTHER" id="PTHR46300:SF7">
    <property type="entry name" value="P450, PUTATIVE (EUROFUNG)-RELATED"/>
    <property type="match status" value="1"/>
</dbReference>
<dbReference type="RefSeq" id="XP_007400974.1">
    <property type="nucleotide sequence ID" value="XM_007400912.1"/>
</dbReference>
<keyword evidence="7 13" id="KW-0479">Metal-binding</keyword>
<keyword evidence="6 14" id="KW-0812">Transmembrane</keyword>
<evidence type="ECO:0000313" key="16">
    <source>
        <dbReference type="Proteomes" id="UP000008370"/>
    </source>
</evidence>
<dbReference type="KEGG" id="pco:PHACADRAFT_200649"/>
<sequence length="502" mass="56291">MFFILPSGQLTIVVLLLAGLVWTLYKSRRQVGLPPGPPGLPILGNALEFSMPNAYKTFAKWGKQYGPVIAVRAFSQTCIIVHSAPVAMNILTKSSGSTSFRIVRPITELYGLGRFLAHLQPNEEFKQSRQYTKMSLGSAAMTEYEPEHELRALRLVRKLSGNPQNLLSEIGFWVAASFEHIAYGTDEEEEPSGFVEIARRFMPDFILSSDPTVLWAVDVLPFLRHLPSWLPGMSFKRQAEAFAKGPLHDLLNKPFENAVRKMESGKFSPSLISRVSERQPLDTLSDDDLEILKLSAMNLYLGGADSTTSIVSSFFLAMILYPEVQKRGQQEVDAVTHGTRLPTFADRPHLPYIDCIMKELMRWAVPTPFLFPHVQDPACDAFVDGLLIPRGSMLIVNTGGIFEDPDVYTDPTKFWPERFLDKTLLDPFSIAFGFARRQCIGMRFIEKRLWITIATTLATLDVGGPTKPSVREPRAAWEDGPIRLPLPFDAAFKVRNEALLDN</sequence>
<feature type="transmembrane region" description="Helical" evidence="14">
    <location>
        <begin position="6"/>
        <end position="25"/>
    </location>
</feature>
<accession>K5VV74</accession>
<keyword evidence="8 14" id="KW-1133">Transmembrane helix</keyword>
<comment type="cofactor">
    <cofactor evidence="1 13">
        <name>heme</name>
        <dbReference type="ChEBI" id="CHEBI:30413"/>
    </cofactor>
</comment>
<dbReference type="GO" id="GO:0016020">
    <property type="term" value="C:membrane"/>
    <property type="evidence" value="ECO:0007669"/>
    <property type="project" value="UniProtKB-SubCell"/>
</dbReference>
<keyword evidence="10 13" id="KW-0408">Iron</keyword>
<dbReference type="EMBL" id="JH930478">
    <property type="protein sequence ID" value="EKM50710.1"/>
    <property type="molecule type" value="Genomic_DNA"/>
</dbReference>
<keyword evidence="5 13" id="KW-0349">Heme</keyword>
<dbReference type="GO" id="GO:0016705">
    <property type="term" value="F:oxidoreductase activity, acting on paired donors, with incorporation or reduction of molecular oxygen"/>
    <property type="evidence" value="ECO:0007669"/>
    <property type="project" value="InterPro"/>
</dbReference>
<dbReference type="GO" id="GO:0005506">
    <property type="term" value="F:iron ion binding"/>
    <property type="evidence" value="ECO:0007669"/>
    <property type="project" value="InterPro"/>
</dbReference>
<proteinExistence type="inferred from homology"/>
<dbReference type="PANTHER" id="PTHR46300">
    <property type="entry name" value="P450, PUTATIVE (EUROFUNG)-RELATED-RELATED"/>
    <property type="match status" value="1"/>
</dbReference>
<dbReference type="AlphaFoldDB" id="K5VV74"/>
<evidence type="ECO:0008006" key="17">
    <source>
        <dbReference type="Google" id="ProtNLM"/>
    </source>
</evidence>
<dbReference type="Pfam" id="PF00067">
    <property type="entry name" value="p450"/>
    <property type="match status" value="1"/>
</dbReference>
<evidence type="ECO:0000256" key="3">
    <source>
        <dbReference type="ARBA" id="ARBA00005179"/>
    </source>
</evidence>
<dbReference type="GO" id="GO:0020037">
    <property type="term" value="F:heme binding"/>
    <property type="evidence" value="ECO:0007669"/>
    <property type="project" value="InterPro"/>
</dbReference>
<evidence type="ECO:0000256" key="13">
    <source>
        <dbReference type="PIRSR" id="PIRSR602401-1"/>
    </source>
</evidence>
<name>K5VV74_PHACS</name>
<dbReference type="HOGENOM" id="CLU_001570_2_3_1"/>